<dbReference type="STRING" id="1697053.AKN87_10580"/>
<dbReference type="GO" id="GO:0016627">
    <property type="term" value="F:oxidoreductase activity, acting on the CH-CH group of donors"/>
    <property type="evidence" value="ECO:0007669"/>
    <property type="project" value="InterPro"/>
</dbReference>
<dbReference type="Proteomes" id="UP000063953">
    <property type="component" value="Chromosome"/>
</dbReference>
<reference evidence="1 2" key="1">
    <citation type="journal article" date="2015" name="Genome Announc.">
        <title>Genome Sequences of Oblitimonas alkaliphila gen. nov. sp. nov. (Proposed), a Novel Bacterium of the Pseudomonadaceae Family.</title>
        <authorList>
            <person name="Lauer A.C."/>
            <person name="Nicholson A.C."/>
            <person name="Humrighouse B.W."/>
            <person name="Emery B."/>
            <person name="Drobish A."/>
            <person name="Juieng P."/>
            <person name="Loparev V."/>
            <person name="McQuiston J.R."/>
        </authorList>
    </citation>
    <scope>NUCLEOTIDE SEQUENCE [LARGE SCALE GENOMIC DNA]</scope>
    <source>
        <strain evidence="1 2">E5571</strain>
    </source>
</reference>
<accession>A0A0K1XFF3</accession>
<gene>
    <name evidence="1" type="ORF">AKN88_08210</name>
</gene>
<sequence length="303" mass="33310">MTWSQLLSSPIAHTTSSADLPTWYRELQQATTSTDPFSLAIIGGRTSPSFSHAFLAGYQAALRALIPKAPLGLGAFCLSETNGNSPSQLQTQWQPQGLSGHKRFVTAGEWAQWLLVIAQQPNSTPAASERPLIKAVLIQCAEQTPTALEFIPNPPFAFMPDLPHGQVKFAQAQGQVLPGDGWTDYSKVFRTLEDAYVLAATVAWLYQAAIIEHWPDTLIISFLGIIASLKEGLALGVQDHMAHVVLESAFMQFDDLEFELSAAMLKHQSPLLAEWKRDKVVMNLGRKARAVRLEQALSKLKIH</sequence>
<evidence type="ECO:0008006" key="3">
    <source>
        <dbReference type="Google" id="ProtNLM"/>
    </source>
</evidence>
<organism evidence="1 2">
    <name type="scientific">Thiopseudomonas alkaliphila</name>
    <dbReference type="NCBI Taxonomy" id="1697053"/>
    <lineage>
        <taxon>Bacteria</taxon>
        <taxon>Pseudomonadati</taxon>
        <taxon>Pseudomonadota</taxon>
        <taxon>Gammaproteobacteria</taxon>
        <taxon>Pseudomonadales</taxon>
        <taxon>Pseudomonadaceae</taxon>
        <taxon>Thiopseudomonas</taxon>
    </lineage>
</organism>
<dbReference type="Gene3D" id="2.40.110.10">
    <property type="entry name" value="Butyryl-CoA Dehydrogenase, subunit A, domain 2"/>
    <property type="match status" value="1"/>
</dbReference>
<proteinExistence type="predicted"/>
<dbReference type="RefSeq" id="WP_053101087.1">
    <property type="nucleotide sequence ID" value="NZ_CP012365.1"/>
</dbReference>
<evidence type="ECO:0000313" key="1">
    <source>
        <dbReference type="EMBL" id="AKX59913.1"/>
    </source>
</evidence>
<name>A0A0K1XFF3_9GAMM</name>
<keyword evidence="2" id="KW-1185">Reference proteome</keyword>
<dbReference type="SUPFAM" id="SSF56645">
    <property type="entry name" value="Acyl-CoA dehydrogenase NM domain-like"/>
    <property type="match status" value="1"/>
</dbReference>
<evidence type="ECO:0000313" key="2">
    <source>
        <dbReference type="Proteomes" id="UP000063953"/>
    </source>
</evidence>
<protein>
    <recommendedName>
        <fullName evidence="3">Acyl-CoA dehydrogenase</fullName>
    </recommendedName>
</protein>
<dbReference type="EMBL" id="CP012365">
    <property type="protein sequence ID" value="AKX59913.1"/>
    <property type="molecule type" value="Genomic_DNA"/>
</dbReference>
<dbReference type="InterPro" id="IPR009100">
    <property type="entry name" value="AcylCoA_DH/oxidase_NM_dom_sf"/>
</dbReference>
<dbReference type="InterPro" id="IPR046373">
    <property type="entry name" value="Acyl-CoA_Oxase/DH_mid-dom_sf"/>
</dbReference>
<dbReference type="AlphaFoldDB" id="A0A0K1XFF3"/>